<dbReference type="Pfam" id="PF05709">
    <property type="entry name" value="Sipho_tail"/>
    <property type="match status" value="1"/>
</dbReference>
<reference evidence="2 3" key="1">
    <citation type="submission" date="2019-02" db="EMBL/GenBank/DDBJ databases">
        <title>Genome sequencing of Clostridium botulinum clinical isolates.</title>
        <authorList>
            <person name="Brunt J."/>
            <person name="Van Vliet A.H.M."/>
            <person name="Stringer S.C."/>
            <person name="Grant K.A."/>
            <person name="Carter A.C."/>
            <person name="Peck M.W."/>
        </authorList>
    </citation>
    <scope>NUCLEOTIDE SEQUENCE [LARGE SCALE GENOMIC DNA]</scope>
    <source>
        <strain evidence="2 3">H142660711</strain>
    </source>
</reference>
<feature type="non-terminal residue" evidence="2">
    <location>
        <position position="75"/>
    </location>
</feature>
<dbReference type="InterPro" id="IPR008841">
    <property type="entry name" value="Siphovirus-type_tail_N"/>
</dbReference>
<evidence type="ECO:0000259" key="1">
    <source>
        <dbReference type="Pfam" id="PF05709"/>
    </source>
</evidence>
<feature type="domain" description="Siphovirus-type tail component RIFT-related" evidence="1">
    <location>
        <begin position="10"/>
        <end position="74"/>
    </location>
</feature>
<organism evidence="2 3">
    <name type="scientific">Clostridium botulinum</name>
    <dbReference type="NCBI Taxonomy" id="1491"/>
    <lineage>
        <taxon>Bacteria</taxon>
        <taxon>Bacillati</taxon>
        <taxon>Bacillota</taxon>
        <taxon>Clostridia</taxon>
        <taxon>Eubacteriales</taxon>
        <taxon>Clostridiaceae</taxon>
        <taxon>Clostridium</taxon>
    </lineage>
</organism>
<dbReference type="AlphaFoldDB" id="A0A846I9N6"/>
<proteinExistence type="predicted"/>
<dbReference type="EMBL" id="SGKC01000106">
    <property type="protein sequence ID" value="NEZ94315.1"/>
    <property type="molecule type" value="Genomic_DNA"/>
</dbReference>
<dbReference type="Proteomes" id="UP000473887">
    <property type="component" value="Unassembled WGS sequence"/>
</dbReference>
<evidence type="ECO:0000313" key="3">
    <source>
        <dbReference type="Proteomes" id="UP000473887"/>
    </source>
</evidence>
<protein>
    <submittedName>
        <fullName evidence="2">Phage tail family protein</fullName>
    </submittedName>
</protein>
<sequence>MQKIIFKNERGQSIELGNSAPFILTKIELGSLKTTILTSKSPGQDGKTHHGTFLDERILPIEGAIVGDTVEDMYR</sequence>
<evidence type="ECO:0000313" key="2">
    <source>
        <dbReference type="EMBL" id="NEZ94315.1"/>
    </source>
</evidence>
<gene>
    <name evidence="2" type="ORF">EXM69_20880</name>
</gene>
<name>A0A846I9N6_CLOBO</name>
<comment type="caution">
    <text evidence="2">The sequence shown here is derived from an EMBL/GenBank/DDBJ whole genome shotgun (WGS) entry which is preliminary data.</text>
</comment>
<accession>A0A846I9N6</accession>